<gene>
    <name evidence="2" type="ORF">EDEG_02008</name>
</gene>
<reference evidence="2 3" key="1">
    <citation type="submission" date="2011-08" db="EMBL/GenBank/DDBJ databases">
        <authorList>
            <person name="Liu Z.J."/>
            <person name="Shi F.L."/>
            <person name="Lu J.Q."/>
            <person name="Li M."/>
            <person name="Wang Z.L."/>
        </authorList>
    </citation>
    <scope>NUCLEOTIDE SEQUENCE [LARGE SCALE GENOMIC DNA]</scope>
    <source>
        <strain evidence="2 3">USNM 41457</strain>
    </source>
</reference>
<evidence type="ECO:0000313" key="3">
    <source>
        <dbReference type="Proteomes" id="UP000003163"/>
    </source>
</evidence>
<sequence length="438" mass="52114">MKDDQISPSKRKMDEAENSREEEFLDKKNCYNTEINAERSILEDECAINAAKTGENITENKVASISQICEYNFDVNIESEGENKKSADNNPENSNNKMKNINLEEEKVFCKQKIDENTKDFVPEVSKDSENSAFYKTIENCDLKDSLDKNLIRGISEHQSEDFHEKKIEKNIDEQSKLIFLENNGKFEDICDEYQNKRFKSAKILDIDEMCMLNRKKPRIWHRQIENYRLDTTKMPEIEKKVISAFLNKINNNLDAESDIFYDYNVDLQENSKVLNTPAKTANYRKHNFEDFEESSDTKWISRRQKMQEICKSKNKNEIQENKHLKMMAEQFLAPQIRCSLENKMLRIQNFAFLNMAKEYKFNCEKMMQLFPQIADLEENEETCKFKALMYDFITRNQKILFMIREIREKMSKIAYLSEKDWNFVRKCVKICEKRLKK</sequence>
<dbReference type="HOGENOM" id="CLU_625595_0_0_1"/>
<evidence type="ECO:0000313" key="2">
    <source>
        <dbReference type="EMBL" id="EJW03659.1"/>
    </source>
</evidence>
<keyword evidence="3" id="KW-1185">Reference proteome</keyword>
<dbReference type="AlphaFoldDB" id="J9D828"/>
<dbReference type="EMBL" id="AFBI03000032">
    <property type="protein sequence ID" value="EJW03659.1"/>
    <property type="molecule type" value="Genomic_DNA"/>
</dbReference>
<reference evidence="3" key="2">
    <citation type="submission" date="2015-07" db="EMBL/GenBank/DDBJ databases">
        <title>Contrasting host-pathogen interactions and genome evolution in two generalist and specialist microsporidian pathogens of mosquitoes.</title>
        <authorList>
            <consortium name="The Broad Institute Genomics Platform"/>
            <consortium name="The Broad Institute Genome Sequencing Center for Infectious Disease"/>
            <person name="Cuomo C.A."/>
            <person name="Sanscrainte N.D."/>
            <person name="Goldberg J.M."/>
            <person name="Heiman D."/>
            <person name="Young S."/>
            <person name="Zeng Q."/>
            <person name="Becnel J.J."/>
            <person name="Birren B.W."/>
        </authorList>
    </citation>
    <scope>NUCLEOTIDE SEQUENCE [LARGE SCALE GENOMIC DNA]</scope>
    <source>
        <strain evidence="3">USNM 41457</strain>
    </source>
</reference>
<feature type="region of interest" description="Disordered" evidence="1">
    <location>
        <begin position="81"/>
        <end position="101"/>
    </location>
</feature>
<name>J9D828_EDHAE</name>
<protein>
    <submittedName>
        <fullName evidence="2">Uncharacterized protein</fullName>
    </submittedName>
</protein>
<proteinExistence type="predicted"/>
<comment type="caution">
    <text evidence="2">The sequence shown here is derived from an EMBL/GenBank/DDBJ whole genome shotgun (WGS) entry which is preliminary data.</text>
</comment>
<dbReference type="VEuPathDB" id="MicrosporidiaDB:EDEG_02008"/>
<accession>J9D828</accession>
<dbReference type="InParanoid" id="J9D828"/>
<feature type="compositionally biased region" description="Low complexity" evidence="1">
    <location>
        <begin position="89"/>
        <end position="101"/>
    </location>
</feature>
<dbReference type="Proteomes" id="UP000003163">
    <property type="component" value="Unassembled WGS sequence"/>
</dbReference>
<organism evidence="2 3">
    <name type="scientific">Edhazardia aedis (strain USNM 41457)</name>
    <name type="common">Microsporidian parasite</name>
    <dbReference type="NCBI Taxonomy" id="1003232"/>
    <lineage>
        <taxon>Eukaryota</taxon>
        <taxon>Fungi</taxon>
        <taxon>Fungi incertae sedis</taxon>
        <taxon>Microsporidia</taxon>
        <taxon>Edhazardia</taxon>
    </lineage>
</organism>
<evidence type="ECO:0000256" key="1">
    <source>
        <dbReference type="SAM" id="MobiDB-lite"/>
    </source>
</evidence>
<feature type="region of interest" description="Disordered" evidence="1">
    <location>
        <begin position="1"/>
        <end position="22"/>
    </location>
</feature>